<feature type="domain" description="Type II secretion system protein GspF" evidence="7">
    <location>
        <begin position="88"/>
        <end position="212"/>
    </location>
</feature>
<dbReference type="EMBL" id="CP126969">
    <property type="protein sequence ID" value="WIM67944.1"/>
    <property type="molecule type" value="Genomic_DNA"/>
</dbReference>
<dbReference type="RefSeq" id="WP_284825268.1">
    <property type="nucleotide sequence ID" value="NZ_CP126969.1"/>
</dbReference>
<comment type="subcellular location">
    <subcellularLocation>
        <location evidence="1">Cell membrane</location>
        <topology evidence="1">Multi-pass membrane protein</topology>
    </subcellularLocation>
</comment>
<evidence type="ECO:0000256" key="1">
    <source>
        <dbReference type="ARBA" id="ARBA00004651"/>
    </source>
</evidence>
<evidence type="ECO:0000313" key="9">
    <source>
        <dbReference type="Proteomes" id="UP001225598"/>
    </source>
</evidence>
<dbReference type="Proteomes" id="UP001225598">
    <property type="component" value="Chromosome"/>
</dbReference>
<evidence type="ECO:0000256" key="4">
    <source>
        <dbReference type="ARBA" id="ARBA00022989"/>
    </source>
</evidence>
<dbReference type="InterPro" id="IPR018076">
    <property type="entry name" value="T2SS_GspF_dom"/>
</dbReference>
<evidence type="ECO:0000256" key="2">
    <source>
        <dbReference type="ARBA" id="ARBA00022475"/>
    </source>
</evidence>
<feature type="transmembrane region" description="Helical" evidence="6">
    <location>
        <begin position="199"/>
        <end position="221"/>
    </location>
</feature>
<accession>A0ABY8VE50</accession>
<evidence type="ECO:0000256" key="3">
    <source>
        <dbReference type="ARBA" id="ARBA00022692"/>
    </source>
</evidence>
<keyword evidence="9" id="KW-1185">Reference proteome</keyword>
<dbReference type="PANTHER" id="PTHR35007:SF4">
    <property type="entry name" value="CONSERVED TRANSMEMBRANE PROTEIN-RELATED"/>
    <property type="match status" value="1"/>
</dbReference>
<protein>
    <submittedName>
        <fullName evidence="8">Type II secretion system F family protein</fullName>
    </submittedName>
</protein>
<dbReference type="PANTHER" id="PTHR35007">
    <property type="entry name" value="INTEGRAL MEMBRANE PROTEIN-RELATED"/>
    <property type="match status" value="1"/>
</dbReference>
<evidence type="ECO:0000256" key="6">
    <source>
        <dbReference type="SAM" id="Phobius"/>
    </source>
</evidence>
<reference evidence="8 9" key="1">
    <citation type="submission" date="2023-05" db="EMBL/GenBank/DDBJ databases">
        <title>Corynebacterium suedekumii sp. nov. and Corynebacterium breve sp. nov. isolated from raw cow's milk.</title>
        <authorList>
            <person name="Baer M.K."/>
            <person name="Mehl L."/>
            <person name="Hellmuth R."/>
            <person name="Marke G."/>
            <person name="Lipski A."/>
        </authorList>
    </citation>
    <scope>NUCLEOTIDE SEQUENCE [LARGE SCALE GENOMIC DNA]</scope>
    <source>
        <strain evidence="8 9">R4</strain>
    </source>
</reference>
<evidence type="ECO:0000259" key="7">
    <source>
        <dbReference type="Pfam" id="PF00482"/>
    </source>
</evidence>
<name>A0ABY8VE50_9CORY</name>
<keyword evidence="3 6" id="KW-0812">Transmembrane</keyword>
<sequence length="257" mass="26683">MTTFIAAALGIAVPPVPPGKRILPRVGSSTSKERLVVFLPVLLVFLIVSDQATIVLACVIVGGTALYIVDSSIAQREEEREREVIAHFLGHMLTDLRAGATPAHAVAHAIEHIPTDAPNELRQVLNNAHSQLARGGGAAEALQEAASTHLRELGAVWALSDTRGIPMADLLEKSRDRIDATTRRASQVKAALTGPKTTATVLAALPFAGIGMGAMMGASPLTFLTTTGLGNALFLAGTALTSGGILVSHAIIQKAAT</sequence>
<proteinExistence type="predicted"/>
<gene>
    <name evidence="8" type="ORF">QP027_00655</name>
</gene>
<feature type="transmembrane region" description="Helical" evidence="6">
    <location>
        <begin position="233"/>
        <end position="252"/>
    </location>
</feature>
<feature type="transmembrane region" description="Helical" evidence="6">
    <location>
        <begin position="42"/>
        <end position="69"/>
    </location>
</feature>
<keyword evidence="5 6" id="KW-0472">Membrane</keyword>
<keyword evidence="4 6" id="KW-1133">Transmembrane helix</keyword>
<keyword evidence="2" id="KW-1003">Cell membrane</keyword>
<evidence type="ECO:0000313" key="8">
    <source>
        <dbReference type="EMBL" id="WIM67944.1"/>
    </source>
</evidence>
<evidence type="ECO:0000256" key="5">
    <source>
        <dbReference type="ARBA" id="ARBA00023136"/>
    </source>
</evidence>
<dbReference type="Pfam" id="PF00482">
    <property type="entry name" value="T2SSF"/>
    <property type="match status" value="1"/>
</dbReference>
<organism evidence="8 9">
    <name type="scientific">Corynebacterium breve</name>
    <dbReference type="NCBI Taxonomy" id="3049799"/>
    <lineage>
        <taxon>Bacteria</taxon>
        <taxon>Bacillati</taxon>
        <taxon>Actinomycetota</taxon>
        <taxon>Actinomycetes</taxon>
        <taxon>Mycobacteriales</taxon>
        <taxon>Corynebacteriaceae</taxon>
        <taxon>Corynebacterium</taxon>
    </lineage>
</organism>